<dbReference type="RefSeq" id="WP_163487125.1">
    <property type="nucleotide sequence ID" value="NZ_CP048739.1"/>
</dbReference>
<dbReference type="Pfam" id="PF20314">
    <property type="entry name" value="DUF6610"/>
    <property type="match status" value="1"/>
</dbReference>
<evidence type="ECO:0000313" key="2">
    <source>
        <dbReference type="Proteomes" id="UP000465846"/>
    </source>
</evidence>
<dbReference type="GeneID" id="44080583"/>
<protein>
    <submittedName>
        <fullName evidence="1">Uncharacterized protein</fullName>
    </submittedName>
</protein>
<dbReference type="AlphaFoldDB" id="A0A6C0UIS7"/>
<sequence length="304" mass="34315">MFTARHPFTTDAYEKGFTVGYREDTSGFQAEQYRNVDLPVGFLDNDFRDPDLDRYLSVLDDLEEPPAIAVLGDAYDYFDAVELQDAAKVLRETYPETEPVIAPKCRDALAAIEQDTVLGYANGYSDITPPDFSDIHDWRRRRVHILGGMPPSQYEIVDALTCPTLDQAPPADIVSVDGNAIFKTAIHGEYWDPDGYHDAGWRDLRERVQASLDGVKRFWMGKGLWPETTPIEEHGPAVAEPDDPVYATGDDIRTEDQLWNSIVEQYGDGSVRAYASETEQRFIEHREGLKPAKSLYNGQTISRE</sequence>
<evidence type="ECO:0000313" key="1">
    <source>
        <dbReference type="EMBL" id="QIB75345.1"/>
    </source>
</evidence>
<dbReference type="Proteomes" id="UP000465846">
    <property type="component" value="Chromosome"/>
</dbReference>
<accession>A0A6C0UIS7</accession>
<gene>
    <name evidence="1" type="ORF">G3I44_14240</name>
</gene>
<proteinExistence type="predicted"/>
<organism evidence="1 2">
    <name type="scientific">Halogeometricum borinquense</name>
    <dbReference type="NCBI Taxonomy" id="60847"/>
    <lineage>
        <taxon>Archaea</taxon>
        <taxon>Methanobacteriati</taxon>
        <taxon>Methanobacteriota</taxon>
        <taxon>Stenosarchaea group</taxon>
        <taxon>Halobacteria</taxon>
        <taxon>Halobacteriales</taxon>
        <taxon>Haloferacaceae</taxon>
        <taxon>Halogeometricum</taxon>
    </lineage>
</organism>
<reference evidence="1 2" key="1">
    <citation type="submission" date="2020-02" db="EMBL/GenBank/DDBJ databases">
        <title>Whole genome sequence of Halogeometricum borinquense strain wsp4.</title>
        <authorList>
            <person name="Verma D.K."/>
            <person name="Gopal K."/>
            <person name="Prasad E.S."/>
        </authorList>
    </citation>
    <scope>NUCLEOTIDE SEQUENCE [LARGE SCALE GENOMIC DNA]</scope>
    <source>
        <strain evidence="2">wsp4</strain>
    </source>
</reference>
<name>A0A6C0UIS7_9EURY</name>
<dbReference type="EMBL" id="CP048739">
    <property type="protein sequence ID" value="QIB75345.1"/>
    <property type="molecule type" value="Genomic_DNA"/>
</dbReference>
<dbReference type="InterPro" id="IPR046718">
    <property type="entry name" value="DUF6610"/>
</dbReference>